<evidence type="ECO:0000313" key="2">
    <source>
        <dbReference type="EMBL" id="GBP56630.1"/>
    </source>
</evidence>
<keyword evidence="3" id="KW-1185">Reference proteome</keyword>
<reference evidence="2 3" key="1">
    <citation type="journal article" date="2019" name="Commun. Biol.">
        <title>The bagworm genome reveals a unique fibroin gene that provides high tensile strength.</title>
        <authorList>
            <person name="Kono N."/>
            <person name="Nakamura H."/>
            <person name="Ohtoshi R."/>
            <person name="Tomita M."/>
            <person name="Numata K."/>
            <person name="Arakawa K."/>
        </authorList>
    </citation>
    <scope>NUCLEOTIDE SEQUENCE [LARGE SCALE GENOMIC DNA]</scope>
</reference>
<feature type="region of interest" description="Disordered" evidence="1">
    <location>
        <begin position="126"/>
        <end position="158"/>
    </location>
</feature>
<gene>
    <name evidence="2" type="ORF">EVAR_33261_1</name>
</gene>
<sequence>MPPLSFVRWCRRASWFKTCVGRAPWIIEQCDSSARRSRVCVVQPTNFVDSTAPDSIGIVVTSKFRQGEKDSHGTPSVDVIVKSYNNNNWIVLCSLNWIAAQKWAVGRGKIVAGGYGTFISRHLPAAEGQRSAGSRSPMRKSVRGPKRSTPPREPRLPSKLRCLRVYESKFTSAAGETLERGGATFEFLSLFDKIVNPALATASEPYSELSESSWSPPPMDARSRIEVTSALPGSWEGIGYLTERGSGRRGSGPPELSLTEQNTAAEVANSRPYPVRATSQADRDVYIAFMTTDVNSHQPTLDQHVVQGLEPEMKIEQGRKGLEWDGQFG</sequence>
<protein>
    <submittedName>
        <fullName evidence="2">Uncharacterized protein</fullName>
    </submittedName>
</protein>
<dbReference type="AlphaFoldDB" id="A0A4C1X0N0"/>
<evidence type="ECO:0000313" key="3">
    <source>
        <dbReference type="Proteomes" id="UP000299102"/>
    </source>
</evidence>
<comment type="caution">
    <text evidence="2">The sequence shown here is derived from an EMBL/GenBank/DDBJ whole genome shotgun (WGS) entry which is preliminary data.</text>
</comment>
<organism evidence="2 3">
    <name type="scientific">Eumeta variegata</name>
    <name type="common">Bagworm moth</name>
    <name type="synonym">Eumeta japonica</name>
    <dbReference type="NCBI Taxonomy" id="151549"/>
    <lineage>
        <taxon>Eukaryota</taxon>
        <taxon>Metazoa</taxon>
        <taxon>Ecdysozoa</taxon>
        <taxon>Arthropoda</taxon>
        <taxon>Hexapoda</taxon>
        <taxon>Insecta</taxon>
        <taxon>Pterygota</taxon>
        <taxon>Neoptera</taxon>
        <taxon>Endopterygota</taxon>
        <taxon>Lepidoptera</taxon>
        <taxon>Glossata</taxon>
        <taxon>Ditrysia</taxon>
        <taxon>Tineoidea</taxon>
        <taxon>Psychidae</taxon>
        <taxon>Oiketicinae</taxon>
        <taxon>Eumeta</taxon>
    </lineage>
</organism>
<dbReference type="EMBL" id="BGZK01000697">
    <property type="protein sequence ID" value="GBP56630.1"/>
    <property type="molecule type" value="Genomic_DNA"/>
</dbReference>
<evidence type="ECO:0000256" key="1">
    <source>
        <dbReference type="SAM" id="MobiDB-lite"/>
    </source>
</evidence>
<feature type="compositionally biased region" description="Basic residues" evidence="1">
    <location>
        <begin position="137"/>
        <end position="146"/>
    </location>
</feature>
<name>A0A4C1X0N0_EUMVA</name>
<dbReference type="Proteomes" id="UP000299102">
    <property type="component" value="Unassembled WGS sequence"/>
</dbReference>
<accession>A0A4C1X0N0</accession>
<proteinExistence type="predicted"/>